<dbReference type="InterPro" id="IPR000847">
    <property type="entry name" value="LysR_HTH_N"/>
</dbReference>
<dbReference type="InterPro" id="IPR005119">
    <property type="entry name" value="LysR_subst-bd"/>
</dbReference>
<dbReference type="SUPFAM" id="SSF53850">
    <property type="entry name" value="Periplasmic binding protein-like II"/>
    <property type="match status" value="1"/>
</dbReference>
<dbReference type="PATRIC" id="fig|742734.4.peg.2483"/>
<dbReference type="EMBL" id="ADLK01000019">
    <property type="protein sequence ID" value="KMW20293.1"/>
    <property type="molecule type" value="Genomic_DNA"/>
</dbReference>
<dbReference type="CDD" id="cd05466">
    <property type="entry name" value="PBP2_LTTR_substrate"/>
    <property type="match status" value="1"/>
</dbReference>
<dbReference type="PANTHER" id="PTHR30346:SF28">
    <property type="entry name" value="HTH-TYPE TRANSCRIPTIONAL REGULATOR CYNR"/>
    <property type="match status" value="1"/>
</dbReference>
<evidence type="ECO:0000256" key="1">
    <source>
        <dbReference type="ARBA" id="ARBA00009437"/>
    </source>
</evidence>
<comment type="similarity">
    <text evidence="1">Belongs to the LysR transcriptional regulatory family.</text>
</comment>
<dbReference type="GO" id="GO:0003677">
    <property type="term" value="F:DNA binding"/>
    <property type="evidence" value="ECO:0007669"/>
    <property type="project" value="UniProtKB-KW"/>
</dbReference>
<dbReference type="InterPro" id="IPR036388">
    <property type="entry name" value="WH-like_DNA-bd_sf"/>
</dbReference>
<evidence type="ECO:0000256" key="4">
    <source>
        <dbReference type="ARBA" id="ARBA00023163"/>
    </source>
</evidence>
<evidence type="ECO:0000256" key="2">
    <source>
        <dbReference type="ARBA" id="ARBA00023015"/>
    </source>
</evidence>
<evidence type="ECO:0000313" key="6">
    <source>
        <dbReference type="EMBL" id="KMW20293.1"/>
    </source>
</evidence>
<organism evidence="6 7">
    <name type="scientific">[Clostridium] citroniae WAL-19142</name>
    <dbReference type="NCBI Taxonomy" id="742734"/>
    <lineage>
        <taxon>Bacteria</taxon>
        <taxon>Bacillati</taxon>
        <taxon>Bacillota</taxon>
        <taxon>Clostridia</taxon>
        <taxon>Lachnospirales</taxon>
        <taxon>Lachnospiraceae</taxon>
        <taxon>Enterocloster</taxon>
    </lineage>
</organism>
<feature type="domain" description="HTH lysR-type" evidence="5">
    <location>
        <begin position="1"/>
        <end position="58"/>
    </location>
</feature>
<evidence type="ECO:0000259" key="5">
    <source>
        <dbReference type="PROSITE" id="PS50931"/>
    </source>
</evidence>
<dbReference type="AlphaFoldDB" id="A0A0J9C5D0"/>
<dbReference type="InterPro" id="IPR036390">
    <property type="entry name" value="WH_DNA-bd_sf"/>
</dbReference>
<sequence>MQLKDIEYIRTIAEEGSFSAAAAKCFISQPALSLAVKRLEQELGVSLFERSTHSVKLSSAGELFVSEGENILRLSHQLKEHMVNIALMKRGNIRMGISTFYSSYYLIKILPSFYRLYPGIHIDIVEGTSLALEEMVLKDEVDFSLIPLPLRSEGSLEYQVLQQEQILFAIPSSSPLRSKLKSSLARDFPFIDLSDAKDESFIFLKPEQRFYRMGMDLCKAAGFRPNILYELTNWDAINTLIGVGMGVGFVPELVTERIHKNIRQPIYCRILNQTAIRSYAVVYKKHKDLSLEAMDFIKFLPHLFHN</sequence>
<dbReference type="Gene3D" id="3.40.190.290">
    <property type="match status" value="1"/>
</dbReference>
<dbReference type="GO" id="GO:0003700">
    <property type="term" value="F:DNA-binding transcription factor activity"/>
    <property type="evidence" value="ECO:0007669"/>
    <property type="project" value="InterPro"/>
</dbReference>
<evidence type="ECO:0000256" key="3">
    <source>
        <dbReference type="ARBA" id="ARBA00023125"/>
    </source>
</evidence>
<dbReference type="Gene3D" id="1.10.10.10">
    <property type="entry name" value="Winged helix-like DNA-binding domain superfamily/Winged helix DNA-binding domain"/>
    <property type="match status" value="1"/>
</dbReference>
<dbReference type="FunFam" id="1.10.10.10:FF:000001">
    <property type="entry name" value="LysR family transcriptional regulator"/>
    <property type="match status" value="1"/>
</dbReference>
<proteinExistence type="inferred from homology"/>
<dbReference type="SUPFAM" id="SSF46785">
    <property type="entry name" value="Winged helix' DNA-binding domain"/>
    <property type="match status" value="1"/>
</dbReference>
<keyword evidence="3" id="KW-0238">DNA-binding</keyword>
<name>A0A0J9C5D0_9FIRM</name>
<dbReference type="GeneID" id="93161749"/>
<evidence type="ECO:0000313" key="7">
    <source>
        <dbReference type="Proteomes" id="UP000037392"/>
    </source>
</evidence>
<dbReference type="PRINTS" id="PR00039">
    <property type="entry name" value="HTHLYSR"/>
</dbReference>
<dbReference type="GO" id="GO:0032993">
    <property type="term" value="C:protein-DNA complex"/>
    <property type="evidence" value="ECO:0007669"/>
    <property type="project" value="TreeGrafter"/>
</dbReference>
<keyword evidence="2" id="KW-0805">Transcription regulation</keyword>
<dbReference type="PANTHER" id="PTHR30346">
    <property type="entry name" value="TRANSCRIPTIONAL DUAL REGULATOR HCAR-RELATED"/>
    <property type="match status" value="1"/>
</dbReference>
<dbReference type="PROSITE" id="PS50931">
    <property type="entry name" value="HTH_LYSR"/>
    <property type="match status" value="1"/>
</dbReference>
<protein>
    <recommendedName>
        <fullName evidence="5">HTH lysR-type domain-containing protein</fullName>
    </recommendedName>
</protein>
<dbReference type="Pfam" id="PF03466">
    <property type="entry name" value="LysR_substrate"/>
    <property type="match status" value="1"/>
</dbReference>
<comment type="caution">
    <text evidence="6">The sequence shown here is derived from an EMBL/GenBank/DDBJ whole genome shotgun (WGS) entry which is preliminary data.</text>
</comment>
<dbReference type="Pfam" id="PF00126">
    <property type="entry name" value="HTH_1"/>
    <property type="match status" value="1"/>
</dbReference>
<gene>
    <name evidence="6" type="ORF">HMPREF9470_02308</name>
</gene>
<dbReference type="Proteomes" id="UP000037392">
    <property type="component" value="Unassembled WGS sequence"/>
</dbReference>
<reference evidence="6 7" key="1">
    <citation type="submission" date="2011-04" db="EMBL/GenBank/DDBJ databases">
        <title>The Genome Sequence of Clostridium citroniae WAL-19142.</title>
        <authorList>
            <consortium name="The Broad Institute Genome Sequencing Platform"/>
            <person name="Earl A."/>
            <person name="Ward D."/>
            <person name="Feldgarden M."/>
            <person name="Gevers D."/>
            <person name="Warren Y.A."/>
            <person name="Tyrrell K.L."/>
            <person name="Citron D.M."/>
            <person name="Goldstein E.J."/>
            <person name="Daigneault M."/>
            <person name="Allen-Vercoe E."/>
            <person name="Young S.K."/>
            <person name="Zeng Q."/>
            <person name="Gargeya S."/>
            <person name="Fitzgerald M."/>
            <person name="Haas B."/>
            <person name="Abouelleil A."/>
            <person name="Alvarado L."/>
            <person name="Arachchi H.M."/>
            <person name="Berlin A."/>
            <person name="Brown A."/>
            <person name="Chapman S.B."/>
            <person name="Chen Z."/>
            <person name="Dunbar C."/>
            <person name="Freedman E."/>
            <person name="Gearin G."/>
            <person name="Gellesch M."/>
            <person name="Goldberg J."/>
            <person name="Griggs A."/>
            <person name="Gujja S."/>
            <person name="Heilman E.R."/>
            <person name="Heiman D."/>
            <person name="Howarth C."/>
            <person name="Larson L."/>
            <person name="Lui A."/>
            <person name="MacDonald P.J."/>
            <person name="Mehta T."/>
            <person name="Montmayeur A."/>
            <person name="Murphy C."/>
            <person name="Neiman D."/>
            <person name="Pearson M."/>
            <person name="Priest M."/>
            <person name="Roberts A."/>
            <person name="Saif S."/>
            <person name="Shea T."/>
            <person name="Shenoy N."/>
            <person name="Sisk P."/>
            <person name="Stolte C."/>
            <person name="Sykes S."/>
            <person name="White J."/>
            <person name="Yandava C."/>
            <person name="Wortman J."/>
            <person name="Nusbaum C."/>
            <person name="Birren B."/>
        </authorList>
    </citation>
    <scope>NUCLEOTIDE SEQUENCE [LARGE SCALE GENOMIC DNA]</scope>
    <source>
        <strain evidence="6 7">WAL-19142</strain>
    </source>
</reference>
<keyword evidence="4" id="KW-0804">Transcription</keyword>
<accession>A0A0J9C5D0</accession>
<dbReference type="RefSeq" id="WP_007860840.1">
    <property type="nucleotide sequence ID" value="NZ_KQ235877.1"/>
</dbReference>
<dbReference type="OrthoDB" id="9803735at2"/>